<evidence type="ECO:0000313" key="2">
    <source>
        <dbReference type="Proteomes" id="UP000481861"/>
    </source>
</evidence>
<dbReference type="Proteomes" id="UP000481861">
    <property type="component" value="Unassembled WGS sequence"/>
</dbReference>
<dbReference type="EMBL" id="JAADJZ010000025">
    <property type="protein sequence ID" value="KAF2867015.1"/>
    <property type="molecule type" value="Genomic_DNA"/>
</dbReference>
<sequence length="172" mass="19242">MSSPQRLVFQVQLPIQGDNNRINGLAFSTNLVAQTTSMECKSPSFEQSTNLVQDCQDCLTICCNLWDYGGAWWWWCVEHGIGTDGVYSRTMDICNTLPPLNFIVNYYCQALQTCIGSWGEDRKVSSHFRRPFILLRVPIVAAAGIDGQVHDFAMGHNGGDGPDEDLARDTCW</sequence>
<dbReference type="AlphaFoldDB" id="A0A7C8M439"/>
<protein>
    <submittedName>
        <fullName evidence="1">Uncharacterized protein</fullName>
    </submittedName>
</protein>
<name>A0A7C8M439_9PLEO</name>
<evidence type="ECO:0000313" key="1">
    <source>
        <dbReference type="EMBL" id="KAF2867015.1"/>
    </source>
</evidence>
<keyword evidence="2" id="KW-1185">Reference proteome</keyword>
<accession>A0A7C8M439</accession>
<gene>
    <name evidence="1" type="ORF">BDV95DRAFT_583394</name>
</gene>
<comment type="caution">
    <text evidence="1">The sequence shown here is derived from an EMBL/GenBank/DDBJ whole genome shotgun (WGS) entry which is preliminary data.</text>
</comment>
<reference evidence="1 2" key="1">
    <citation type="submission" date="2020-01" db="EMBL/GenBank/DDBJ databases">
        <authorList>
            <consortium name="DOE Joint Genome Institute"/>
            <person name="Haridas S."/>
            <person name="Albert R."/>
            <person name="Binder M."/>
            <person name="Bloem J."/>
            <person name="Labutti K."/>
            <person name="Salamov A."/>
            <person name="Andreopoulos B."/>
            <person name="Baker S.E."/>
            <person name="Barry K."/>
            <person name="Bills G."/>
            <person name="Bluhm B.H."/>
            <person name="Cannon C."/>
            <person name="Castanera R."/>
            <person name="Culley D.E."/>
            <person name="Daum C."/>
            <person name="Ezra D."/>
            <person name="Gonzalez J.B."/>
            <person name="Henrissat B."/>
            <person name="Kuo A."/>
            <person name="Liang C."/>
            <person name="Lipzen A."/>
            <person name="Lutzoni F."/>
            <person name="Magnuson J."/>
            <person name="Mondo S."/>
            <person name="Nolan M."/>
            <person name="Ohm R."/>
            <person name="Pangilinan J."/>
            <person name="Park H.-J.H."/>
            <person name="Ramirez L."/>
            <person name="Alfaro M."/>
            <person name="Sun H."/>
            <person name="Tritt A."/>
            <person name="Yoshinaga Y."/>
            <person name="Zwiers L.-H.L."/>
            <person name="Turgeon B.G."/>
            <person name="Goodwin S.B."/>
            <person name="Spatafora J.W."/>
            <person name="Crous P.W."/>
            <person name="Grigoriev I.V."/>
        </authorList>
    </citation>
    <scope>NUCLEOTIDE SEQUENCE [LARGE SCALE GENOMIC DNA]</scope>
    <source>
        <strain evidence="1 2">CBS 611.86</strain>
    </source>
</reference>
<organism evidence="1 2">
    <name type="scientific">Massariosphaeria phaeospora</name>
    <dbReference type="NCBI Taxonomy" id="100035"/>
    <lineage>
        <taxon>Eukaryota</taxon>
        <taxon>Fungi</taxon>
        <taxon>Dikarya</taxon>
        <taxon>Ascomycota</taxon>
        <taxon>Pezizomycotina</taxon>
        <taxon>Dothideomycetes</taxon>
        <taxon>Pleosporomycetidae</taxon>
        <taxon>Pleosporales</taxon>
        <taxon>Pleosporales incertae sedis</taxon>
        <taxon>Massariosphaeria</taxon>
    </lineage>
</organism>
<proteinExistence type="predicted"/>